<feature type="domain" description="PUB" evidence="1">
    <location>
        <begin position="42"/>
        <end position="116"/>
    </location>
</feature>
<keyword evidence="3" id="KW-1185">Reference proteome</keyword>
<dbReference type="Pfam" id="PF09409">
    <property type="entry name" value="PUB"/>
    <property type="match status" value="1"/>
</dbReference>
<dbReference type="EMBL" id="UYSL01009101">
    <property type="protein sequence ID" value="VDL68222.1"/>
    <property type="molecule type" value="Genomic_DNA"/>
</dbReference>
<organism evidence="4">
    <name type="scientific">Nippostrongylus brasiliensis</name>
    <name type="common">Rat hookworm</name>
    <dbReference type="NCBI Taxonomy" id="27835"/>
    <lineage>
        <taxon>Eukaryota</taxon>
        <taxon>Metazoa</taxon>
        <taxon>Ecdysozoa</taxon>
        <taxon>Nematoda</taxon>
        <taxon>Chromadorea</taxon>
        <taxon>Rhabditida</taxon>
        <taxon>Rhabditina</taxon>
        <taxon>Rhabditomorpha</taxon>
        <taxon>Strongyloidea</taxon>
        <taxon>Heligmosomidae</taxon>
        <taxon>Nippostrongylus</taxon>
    </lineage>
</organism>
<reference evidence="4" key="1">
    <citation type="submission" date="2017-02" db="UniProtKB">
        <authorList>
            <consortium name="WormBaseParasite"/>
        </authorList>
    </citation>
    <scope>IDENTIFICATION</scope>
</reference>
<accession>A0A0N4XQ29</accession>
<dbReference type="CDD" id="cd10460">
    <property type="entry name" value="PUB_UBXD1"/>
    <property type="match status" value="1"/>
</dbReference>
<gene>
    <name evidence="2" type="ORF">NBR_LOCUS4633</name>
</gene>
<dbReference type="InterPro" id="IPR042774">
    <property type="entry name" value="UBXN6_PUB"/>
</dbReference>
<dbReference type="PANTHER" id="PTHR23153">
    <property type="entry name" value="UBX-RELATED"/>
    <property type="match status" value="1"/>
</dbReference>
<dbReference type="AlphaFoldDB" id="A0A0N4XQ29"/>
<proteinExistence type="predicted"/>
<dbReference type="Proteomes" id="UP000271162">
    <property type="component" value="Unassembled WGS sequence"/>
</dbReference>
<evidence type="ECO:0000313" key="3">
    <source>
        <dbReference type="Proteomes" id="UP000271162"/>
    </source>
</evidence>
<dbReference type="WBParaSite" id="NBR_0000463101-mRNA-1">
    <property type="protein sequence ID" value="NBR_0000463101-mRNA-1"/>
    <property type="gene ID" value="NBR_0000463101"/>
</dbReference>
<evidence type="ECO:0000313" key="4">
    <source>
        <dbReference type="WBParaSite" id="NBR_0000463101-mRNA-1"/>
    </source>
</evidence>
<dbReference type="InterPro" id="IPR018997">
    <property type="entry name" value="PUB_domain"/>
</dbReference>
<dbReference type="SMART" id="SM00580">
    <property type="entry name" value="PUG"/>
    <property type="match status" value="1"/>
</dbReference>
<dbReference type="STRING" id="27835.A0A0N4XQ29"/>
<dbReference type="GO" id="GO:0005737">
    <property type="term" value="C:cytoplasm"/>
    <property type="evidence" value="ECO:0007669"/>
    <property type="project" value="TreeGrafter"/>
</dbReference>
<dbReference type="PANTHER" id="PTHR23153:SF38">
    <property type="entry name" value="UBX DOMAIN-CONTAINING PROTEIN 6"/>
    <property type="match status" value="1"/>
</dbReference>
<evidence type="ECO:0000313" key="2">
    <source>
        <dbReference type="EMBL" id="VDL68222.1"/>
    </source>
</evidence>
<evidence type="ECO:0000259" key="1">
    <source>
        <dbReference type="Pfam" id="PF09409"/>
    </source>
</evidence>
<dbReference type="SUPFAM" id="SSF143503">
    <property type="entry name" value="PUG domain-like"/>
    <property type="match status" value="1"/>
</dbReference>
<protein>
    <submittedName>
        <fullName evidence="4">PUB domain-containing protein</fullName>
    </submittedName>
</protein>
<dbReference type="Gene3D" id="1.20.58.2190">
    <property type="match status" value="1"/>
</dbReference>
<name>A0A0N4XQ29_NIPBR</name>
<dbReference type="InterPro" id="IPR036339">
    <property type="entry name" value="PUB-like_dom_sf"/>
</dbReference>
<sequence>MTKPDLMEALEDFLKTQLSCQNEDAVIPAVFLIYSLNKKPVREAAVETIGKYLQNIIENPDEPKYRRIRISNKVFQERVACVKGAREFLSAVGFEEKMEPAKEGAAPESFLVVSERTVN</sequence>
<reference evidence="2 3" key="2">
    <citation type="submission" date="2018-11" db="EMBL/GenBank/DDBJ databases">
        <authorList>
            <consortium name="Pathogen Informatics"/>
        </authorList>
    </citation>
    <scope>NUCLEOTIDE SEQUENCE [LARGE SCALE GENOMIC DNA]</scope>
</reference>